<dbReference type="RefSeq" id="WP_232403965.1">
    <property type="nucleotide sequence ID" value="NZ_CP102173.1"/>
</dbReference>
<evidence type="ECO:0000256" key="1">
    <source>
        <dbReference type="SAM" id="SignalP"/>
    </source>
</evidence>
<dbReference type="EMBL" id="CP102173">
    <property type="protein sequence ID" value="UUP13393.1"/>
    <property type="molecule type" value="Genomic_DNA"/>
</dbReference>
<protein>
    <submittedName>
        <fullName evidence="2">Uncharacterized protein</fullName>
    </submittedName>
</protein>
<proteinExistence type="predicted"/>
<feature type="chain" id="PRO_5047233609" evidence="1">
    <location>
        <begin position="25"/>
        <end position="147"/>
    </location>
</feature>
<evidence type="ECO:0000313" key="3">
    <source>
        <dbReference type="Proteomes" id="UP001316184"/>
    </source>
</evidence>
<sequence>MKNLLRSAAIAVASTALVAGGATAATAQGSSPAATSASNVSTTANVSTAVAPYPIDYKSKIRVKKVGKKLTFRFTARYRDDAGRPVGIRKVTLQVLKKGKWRTQKNVKLNRKGTGTYKRTDGKKRKYRMVIKPTSLYQGGRTVSVKI</sequence>
<feature type="signal peptide" evidence="1">
    <location>
        <begin position="1"/>
        <end position="24"/>
    </location>
</feature>
<reference evidence="2 3" key="1">
    <citation type="submission" date="2022-08" db="EMBL/GenBank/DDBJ databases">
        <title>novel species in genus Aeromicrobium.</title>
        <authorList>
            <person name="Ye L."/>
        </authorList>
    </citation>
    <scope>NUCLEOTIDE SEQUENCE [LARGE SCALE GENOMIC DNA]</scope>
    <source>
        <strain evidence="3">zg-Y1379</strain>
    </source>
</reference>
<name>A0ABY5M9Q9_9ACTN</name>
<dbReference type="Proteomes" id="UP001316184">
    <property type="component" value="Chromosome"/>
</dbReference>
<organism evidence="2 3">
    <name type="scientific">Aeromicrobium wangtongii</name>
    <dbReference type="NCBI Taxonomy" id="2969247"/>
    <lineage>
        <taxon>Bacteria</taxon>
        <taxon>Bacillati</taxon>
        <taxon>Actinomycetota</taxon>
        <taxon>Actinomycetes</taxon>
        <taxon>Propionibacteriales</taxon>
        <taxon>Nocardioidaceae</taxon>
        <taxon>Aeromicrobium</taxon>
    </lineage>
</organism>
<keyword evidence="3" id="KW-1185">Reference proteome</keyword>
<evidence type="ECO:0000313" key="2">
    <source>
        <dbReference type="EMBL" id="UUP13393.1"/>
    </source>
</evidence>
<accession>A0ABY5M9Q9</accession>
<gene>
    <name evidence="2" type="ORF">NQV15_16320</name>
</gene>
<keyword evidence="1" id="KW-0732">Signal</keyword>